<dbReference type="EMBL" id="RYZR01000005">
    <property type="protein sequence ID" value="RUL64053.1"/>
    <property type="molecule type" value="Genomic_DNA"/>
</dbReference>
<dbReference type="InterPro" id="IPR003749">
    <property type="entry name" value="ThiS/MoaD-like"/>
</dbReference>
<dbReference type="Pfam" id="PF02597">
    <property type="entry name" value="ThiS"/>
    <property type="match status" value="1"/>
</dbReference>
<organism evidence="1 2">
    <name type="scientific">Dyella dinghuensis</name>
    <dbReference type="NCBI Taxonomy" id="1920169"/>
    <lineage>
        <taxon>Bacteria</taxon>
        <taxon>Pseudomonadati</taxon>
        <taxon>Pseudomonadota</taxon>
        <taxon>Gammaproteobacteria</taxon>
        <taxon>Lysobacterales</taxon>
        <taxon>Rhodanobacteraceae</taxon>
        <taxon>Dyella</taxon>
    </lineage>
</organism>
<accession>A0A3S0PGE1</accession>
<gene>
    <name evidence="1" type="primary">thiS</name>
    <name evidence="1" type="ORF">EKH79_08305</name>
</gene>
<dbReference type="RefSeq" id="WP_126673332.1">
    <property type="nucleotide sequence ID" value="NZ_RYZR01000005.1"/>
</dbReference>
<comment type="caution">
    <text evidence="1">The sequence shown here is derived from an EMBL/GenBank/DDBJ whole genome shotgun (WGS) entry which is preliminary data.</text>
</comment>
<protein>
    <submittedName>
        <fullName evidence="1">Sulfur carrier protein ThiS</fullName>
    </submittedName>
</protein>
<dbReference type="Proteomes" id="UP000267077">
    <property type="component" value="Unassembled WGS sequence"/>
</dbReference>
<dbReference type="Gene3D" id="3.10.20.30">
    <property type="match status" value="1"/>
</dbReference>
<reference evidence="1 2" key="1">
    <citation type="submission" date="2018-12" db="EMBL/GenBank/DDBJ databases">
        <title>Dyella dinghuensis sp. nov. DHOA06 and Dyella choica sp. nov. 4M-K27, isolated from forest soil.</title>
        <authorList>
            <person name="Qiu L.-H."/>
            <person name="Gao Z.-H."/>
        </authorList>
    </citation>
    <scope>NUCLEOTIDE SEQUENCE [LARGE SCALE GENOMIC DNA]</scope>
    <source>
        <strain evidence="1 2">DHOA06</strain>
    </source>
</reference>
<keyword evidence="2" id="KW-1185">Reference proteome</keyword>
<dbReference type="NCBIfam" id="TIGR01683">
    <property type="entry name" value="thiS"/>
    <property type="match status" value="1"/>
</dbReference>
<dbReference type="InterPro" id="IPR010035">
    <property type="entry name" value="Thi_S"/>
</dbReference>
<dbReference type="AlphaFoldDB" id="A0A3S0PGE1"/>
<sequence>MQITLNGQPRDCGHGATVTQLLLDSGYAGRRVAVEINHEIVPRSRHDDHQLRDGDRVEIVHAIGGG</sequence>
<dbReference type="SUPFAM" id="SSF54285">
    <property type="entry name" value="MoaD/ThiS"/>
    <property type="match status" value="1"/>
</dbReference>
<dbReference type="CDD" id="cd00565">
    <property type="entry name" value="Ubl_ThiS"/>
    <property type="match status" value="1"/>
</dbReference>
<name>A0A3S0PGE1_9GAMM</name>
<dbReference type="PANTHER" id="PTHR34472">
    <property type="entry name" value="SULFUR CARRIER PROTEIN THIS"/>
    <property type="match status" value="1"/>
</dbReference>
<dbReference type="PANTHER" id="PTHR34472:SF1">
    <property type="entry name" value="SULFUR CARRIER PROTEIN THIS"/>
    <property type="match status" value="1"/>
</dbReference>
<evidence type="ECO:0000313" key="1">
    <source>
        <dbReference type="EMBL" id="RUL64053.1"/>
    </source>
</evidence>
<dbReference type="InterPro" id="IPR012675">
    <property type="entry name" value="Beta-grasp_dom_sf"/>
</dbReference>
<dbReference type="OrthoDB" id="9800283at2"/>
<evidence type="ECO:0000313" key="2">
    <source>
        <dbReference type="Proteomes" id="UP000267077"/>
    </source>
</evidence>
<dbReference type="InterPro" id="IPR016155">
    <property type="entry name" value="Mopterin_synth/thiamin_S_b"/>
</dbReference>
<proteinExistence type="predicted"/>